<proteinExistence type="predicted"/>
<evidence type="ECO:0000313" key="2">
    <source>
        <dbReference type="Proteomes" id="UP001055879"/>
    </source>
</evidence>
<sequence length="82" mass="10268">MLNFYLYNKYFDDDKTLGLFHRERERERERERIKSSVCIYLENREGDYFCGFRFLNLPPYQLFFLFPQKNNIIIIHSFSFTY</sequence>
<reference evidence="1 2" key="2">
    <citation type="journal article" date="2022" name="Mol. Ecol. Resour.">
        <title>The genomes of chicory, endive, great burdock and yacon provide insights into Asteraceae paleo-polyploidization history and plant inulin production.</title>
        <authorList>
            <person name="Fan W."/>
            <person name="Wang S."/>
            <person name="Wang H."/>
            <person name="Wang A."/>
            <person name="Jiang F."/>
            <person name="Liu H."/>
            <person name="Zhao H."/>
            <person name="Xu D."/>
            <person name="Zhang Y."/>
        </authorList>
    </citation>
    <scope>NUCLEOTIDE SEQUENCE [LARGE SCALE GENOMIC DNA]</scope>
    <source>
        <strain evidence="2">cv. Niubang</strain>
    </source>
</reference>
<reference evidence="2" key="1">
    <citation type="journal article" date="2022" name="Mol. Ecol. Resour.">
        <title>The genomes of chicory, endive, great burdock and yacon provide insights into Asteraceae palaeo-polyploidization history and plant inulin production.</title>
        <authorList>
            <person name="Fan W."/>
            <person name="Wang S."/>
            <person name="Wang H."/>
            <person name="Wang A."/>
            <person name="Jiang F."/>
            <person name="Liu H."/>
            <person name="Zhao H."/>
            <person name="Xu D."/>
            <person name="Zhang Y."/>
        </authorList>
    </citation>
    <scope>NUCLEOTIDE SEQUENCE [LARGE SCALE GENOMIC DNA]</scope>
    <source>
        <strain evidence="2">cv. Niubang</strain>
    </source>
</reference>
<accession>A0ACB8YEG7</accession>
<name>A0ACB8YEG7_ARCLA</name>
<evidence type="ECO:0000313" key="1">
    <source>
        <dbReference type="EMBL" id="KAI3684112.1"/>
    </source>
</evidence>
<dbReference type="Proteomes" id="UP001055879">
    <property type="component" value="Linkage Group LG12"/>
</dbReference>
<comment type="caution">
    <text evidence="1">The sequence shown here is derived from an EMBL/GenBank/DDBJ whole genome shotgun (WGS) entry which is preliminary data.</text>
</comment>
<keyword evidence="2" id="KW-1185">Reference proteome</keyword>
<organism evidence="1 2">
    <name type="scientific">Arctium lappa</name>
    <name type="common">Greater burdock</name>
    <name type="synonym">Lappa major</name>
    <dbReference type="NCBI Taxonomy" id="4217"/>
    <lineage>
        <taxon>Eukaryota</taxon>
        <taxon>Viridiplantae</taxon>
        <taxon>Streptophyta</taxon>
        <taxon>Embryophyta</taxon>
        <taxon>Tracheophyta</taxon>
        <taxon>Spermatophyta</taxon>
        <taxon>Magnoliopsida</taxon>
        <taxon>eudicotyledons</taxon>
        <taxon>Gunneridae</taxon>
        <taxon>Pentapetalae</taxon>
        <taxon>asterids</taxon>
        <taxon>campanulids</taxon>
        <taxon>Asterales</taxon>
        <taxon>Asteraceae</taxon>
        <taxon>Carduoideae</taxon>
        <taxon>Cardueae</taxon>
        <taxon>Arctiinae</taxon>
        <taxon>Arctium</taxon>
    </lineage>
</organism>
<gene>
    <name evidence="1" type="ORF">L6452_33331</name>
</gene>
<dbReference type="EMBL" id="CM042058">
    <property type="protein sequence ID" value="KAI3684112.1"/>
    <property type="molecule type" value="Genomic_DNA"/>
</dbReference>
<protein>
    <submittedName>
        <fullName evidence="1">Uncharacterized protein</fullName>
    </submittedName>
</protein>